<gene>
    <name evidence="4" type="ORF">IF1G_10916</name>
</gene>
<evidence type="ECO:0000256" key="1">
    <source>
        <dbReference type="SAM" id="MobiDB-lite"/>
    </source>
</evidence>
<dbReference type="EMBL" id="SPUK01000027">
    <property type="protein sequence ID" value="TQV90437.1"/>
    <property type="molecule type" value="Genomic_DNA"/>
</dbReference>
<accession>A0A545ULV4</accession>
<dbReference type="OrthoDB" id="3918601at2759"/>
<evidence type="ECO:0000259" key="3">
    <source>
        <dbReference type="Pfam" id="PF20684"/>
    </source>
</evidence>
<dbReference type="PANTHER" id="PTHR38794">
    <property type="entry name" value="INTEGRAL MEMBRANE PROTEIN"/>
    <property type="match status" value="1"/>
</dbReference>
<evidence type="ECO:0000256" key="2">
    <source>
        <dbReference type="SAM" id="Phobius"/>
    </source>
</evidence>
<feature type="compositionally biased region" description="Polar residues" evidence="1">
    <location>
        <begin position="377"/>
        <end position="393"/>
    </location>
</feature>
<feature type="transmembrane region" description="Helical" evidence="2">
    <location>
        <begin position="128"/>
        <end position="150"/>
    </location>
</feature>
<feature type="domain" description="Rhodopsin" evidence="3">
    <location>
        <begin position="36"/>
        <end position="267"/>
    </location>
</feature>
<feature type="compositionally biased region" description="Basic residues" evidence="1">
    <location>
        <begin position="309"/>
        <end position="319"/>
    </location>
</feature>
<dbReference type="InterPro" id="IPR049326">
    <property type="entry name" value="Rhodopsin_dom_fungi"/>
</dbReference>
<dbReference type="PANTHER" id="PTHR38794:SF1">
    <property type="entry name" value="INTEGRAL MEMBRANE PROTEIN"/>
    <property type="match status" value="1"/>
</dbReference>
<name>A0A545ULV4_9HYPO</name>
<feature type="transmembrane region" description="Helical" evidence="2">
    <location>
        <begin position="170"/>
        <end position="193"/>
    </location>
</feature>
<feature type="transmembrane region" description="Helical" evidence="2">
    <location>
        <begin position="20"/>
        <end position="39"/>
    </location>
</feature>
<feature type="transmembrane region" description="Helical" evidence="2">
    <location>
        <begin position="51"/>
        <end position="76"/>
    </location>
</feature>
<keyword evidence="2" id="KW-0812">Transmembrane</keyword>
<keyword evidence="2" id="KW-0472">Membrane</keyword>
<comment type="caution">
    <text evidence="4">The sequence shown here is derived from an EMBL/GenBank/DDBJ whole genome shotgun (WGS) entry which is preliminary data.</text>
</comment>
<dbReference type="PROSITE" id="PS51257">
    <property type="entry name" value="PROKAR_LIPOPROTEIN"/>
    <property type="match status" value="1"/>
</dbReference>
<feature type="region of interest" description="Disordered" evidence="1">
    <location>
        <begin position="280"/>
        <end position="393"/>
    </location>
</feature>
<dbReference type="Pfam" id="PF20684">
    <property type="entry name" value="Fung_rhodopsin"/>
    <property type="match status" value="1"/>
</dbReference>
<protein>
    <submittedName>
        <fullName evidence="4">PTH11-like integral membrane protein</fullName>
    </submittedName>
</protein>
<sequence length="407" mass="45135">MPSPQRELVTDRNKSPLIQILAWMFLVIAVLSCIARSGTKLYMVKRLKTEDWYAIVATIAACGQYIALVAGGYQGLGKHAADLKPDKVNGALQGQYAADILFIASLFCAKIATAMMTTTISQRSHKRMIQAVELLIALWAASGLFVVFFQCQLPNPWYYVERKCIQRVAFWSYFSVLNIATDLLLIAIMVENVRRIQTSWSKKTLVICVFGSRIFVTPAVVAQIIFLKRSFSTTDPTFDTWELTIITAVVSCISILAVCVPNLKPFLDSLESGQIRVDDLRRQGKSSSGGYPSYNRNGYGGHGSGGGGRSHHHHHHHHQAAGGGSSSQSSRRDPLASKASQRSKVFEMVDMHKTKRQESQPPPPPQPSPGEGDTAWDGQSHTSQTILIQQTKTWYVDVEERRESHQG</sequence>
<feature type="transmembrane region" description="Helical" evidence="2">
    <location>
        <begin position="205"/>
        <end position="225"/>
    </location>
</feature>
<evidence type="ECO:0000313" key="5">
    <source>
        <dbReference type="Proteomes" id="UP000315783"/>
    </source>
</evidence>
<feature type="transmembrane region" description="Helical" evidence="2">
    <location>
        <begin position="96"/>
        <end position="116"/>
    </location>
</feature>
<organism evidence="4 5">
    <name type="scientific">Cordyceps javanica</name>
    <dbReference type="NCBI Taxonomy" id="43265"/>
    <lineage>
        <taxon>Eukaryota</taxon>
        <taxon>Fungi</taxon>
        <taxon>Dikarya</taxon>
        <taxon>Ascomycota</taxon>
        <taxon>Pezizomycotina</taxon>
        <taxon>Sordariomycetes</taxon>
        <taxon>Hypocreomycetidae</taxon>
        <taxon>Hypocreales</taxon>
        <taxon>Cordycipitaceae</taxon>
        <taxon>Cordyceps</taxon>
    </lineage>
</organism>
<feature type="compositionally biased region" description="Basic and acidic residues" evidence="1">
    <location>
        <begin position="344"/>
        <end position="358"/>
    </location>
</feature>
<proteinExistence type="predicted"/>
<reference evidence="4 5" key="1">
    <citation type="journal article" date="2019" name="Appl. Microbiol. Biotechnol.">
        <title>Genome sequence of Isaria javanica and comparative genome analysis insights into family S53 peptidase evolution in fungal entomopathogens.</title>
        <authorList>
            <person name="Lin R."/>
            <person name="Zhang X."/>
            <person name="Xin B."/>
            <person name="Zou M."/>
            <person name="Gao Y."/>
            <person name="Qin F."/>
            <person name="Hu Q."/>
            <person name="Xie B."/>
            <person name="Cheng X."/>
        </authorList>
    </citation>
    <scope>NUCLEOTIDE SEQUENCE [LARGE SCALE GENOMIC DNA]</scope>
    <source>
        <strain evidence="4 5">IJ1G</strain>
    </source>
</reference>
<dbReference type="AlphaFoldDB" id="A0A545ULV4"/>
<feature type="transmembrane region" description="Helical" evidence="2">
    <location>
        <begin position="245"/>
        <end position="263"/>
    </location>
</feature>
<evidence type="ECO:0000313" key="4">
    <source>
        <dbReference type="EMBL" id="TQV90437.1"/>
    </source>
</evidence>
<dbReference type="Proteomes" id="UP000315783">
    <property type="component" value="Unassembled WGS sequence"/>
</dbReference>
<keyword evidence="5" id="KW-1185">Reference proteome</keyword>
<feature type="compositionally biased region" description="Gly residues" evidence="1">
    <location>
        <begin position="298"/>
        <end position="308"/>
    </location>
</feature>
<keyword evidence="2" id="KW-1133">Transmembrane helix</keyword>